<evidence type="ECO:0000313" key="13">
    <source>
        <dbReference type="Proteomes" id="UP000039217"/>
    </source>
</evidence>
<dbReference type="Proteomes" id="UP000046947">
    <property type="component" value="Unassembled WGS sequence"/>
</dbReference>
<evidence type="ECO:0000313" key="10">
    <source>
        <dbReference type="EMBL" id="COY79288.1"/>
    </source>
</evidence>
<evidence type="ECO:0000313" key="14">
    <source>
        <dbReference type="Proteomes" id="UP000044938"/>
    </source>
</evidence>
<dbReference type="EMBL" id="CSAD01000371">
    <property type="protein sequence ID" value="COV86085.1"/>
    <property type="molecule type" value="Genomic_DNA"/>
</dbReference>
<evidence type="ECO:0000313" key="16">
    <source>
        <dbReference type="Proteomes" id="UP000046680"/>
    </source>
</evidence>
<protein>
    <submittedName>
        <fullName evidence="7">Uncharacterized protein</fullName>
    </submittedName>
</protein>
<dbReference type="Proteomes" id="UP000039021">
    <property type="component" value="Unassembled WGS sequence"/>
</dbReference>
<gene>
    <name evidence="4" type="ORF">ERS007657_00878</name>
    <name evidence="6" type="ORF">ERS007661_01541</name>
    <name evidence="9" type="ORF">ERS007679_02595</name>
    <name evidence="2" type="ORF">ERS007681_03723</name>
    <name evidence="3" type="ORF">ERS007688_02015</name>
    <name evidence="7" type="ORF">ERS007703_00966</name>
    <name evidence="8" type="ORF">ERS007720_00607</name>
    <name evidence="10" type="ORF">ERS007739_03088</name>
    <name evidence="5" type="ORF">ERS027646_00255</name>
</gene>
<accession>A0A0T7LUE4</accession>
<reference evidence="7" key="3">
    <citation type="submission" date="2015-03" db="EMBL/GenBank/DDBJ databases">
        <authorList>
            <person name="Murphy D."/>
        </authorList>
    </citation>
    <scope>NUCLEOTIDE SEQUENCE [LARGE SCALE GENOMIC DNA]</scope>
    <source>
        <strain evidence="7">K00500041</strain>
    </source>
</reference>
<dbReference type="AlphaFoldDB" id="A0A0T7LUE4"/>
<dbReference type="EMBL" id="CQQC01000438">
    <property type="protein sequence ID" value="CNV03479.1"/>
    <property type="molecule type" value="Genomic_DNA"/>
</dbReference>
<dbReference type="EMBL" id="CNGE01000023">
    <property type="protein sequence ID" value="CKR63179.1"/>
    <property type="molecule type" value="Genomic_DNA"/>
</dbReference>
<evidence type="ECO:0000313" key="3">
    <source>
        <dbReference type="EMBL" id="CFE51990.1"/>
    </source>
</evidence>
<dbReference type="Proteomes" id="UP000038802">
    <property type="component" value="Unassembled WGS sequence"/>
</dbReference>
<evidence type="ECO:0000313" key="11">
    <source>
        <dbReference type="Proteomes" id="UP000038802"/>
    </source>
</evidence>
<reference evidence="10" key="1">
    <citation type="submission" date="2015-03" db="EMBL/GenBank/DDBJ databases">
        <authorList>
            <consortium name="Pathogen Informatics"/>
            <person name="Murphy D."/>
        </authorList>
    </citation>
    <scope>NUCLEOTIDE SEQUENCE</scope>
    <source>
        <strain evidence="10">N09902308</strain>
    </source>
</reference>
<evidence type="ECO:0000313" key="6">
    <source>
        <dbReference type="EMBL" id="CNV03479.1"/>
    </source>
</evidence>
<dbReference type="EMBL" id="CFOE01000701">
    <property type="protein sequence ID" value="CFE44894.1"/>
    <property type="molecule type" value="Genomic_DNA"/>
</dbReference>
<dbReference type="Proteomes" id="UP000048948">
    <property type="component" value="Unassembled WGS sequence"/>
</dbReference>
<dbReference type="EMBL" id="CGCX01000229">
    <property type="protein sequence ID" value="CFR70384.1"/>
    <property type="molecule type" value="Genomic_DNA"/>
</dbReference>
<evidence type="ECO:0000313" key="9">
    <source>
        <dbReference type="EMBL" id="COV86085.1"/>
    </source>
</evidence>
<evidence type="ECO:0000313" key="17">
    <source>
        <dbReference type="Proteomes" id="UP000046947"/>
    </source>
</evidence>
<dbReference type="Proteomes" id="UP000046680">
    <property type="component" value="Unassembled WGS sequence"/>
</dbReference>
<evidence type="ECO:0000313" key="7">
    <source>
        <dbReference type="EMBL" id="COV25881.1"/>
    </source>
</evidence>
<dbReference type="Proteomes" id="UP000039217">
    <property type="component" value="Unassembled WGS sequence"/>
</dbReference>
<dbReference type="EMBL" id="CFOH01000300">
    <property type="protein sequence ID" value="CFE51990.1"/>
    <property type="molecule type" value="Genomic_DNA"/>
</dbReference>
<organism evidence="7 11">
    <name type="scientific">Mycobacterium tuberculosis</name>
    <dbReference type="NCBI Taxonomy" id="1773"/>
    <lineage>
        <taxon>Bacteria</taxon>
        <taxon>Bacillati</taxon>
        <taxon>Actinomycetota</taxon>
        <taxon>Actinomycetes</taxon>
        <taxon>Mycobacteriales</taxon>
        <taxon>Mycobacteriaceae</taxon>
        <taxon>Mycobacterium</taxon>
        <taxon>Mycobacterium tuberculosis complex</taxon>
    </lineage>
</organism>
<proteinExistence type="predicted"/>
<evidence type="ECO:0000256" key="1">
    <source>
        <dbReference type="SAM" id="MobiDB-lite"/>
    </source>
</evidence>
<dbReference type="Proteomes" id="UP000048289">
    <property type="component" value="Unassembled WGS sequence"/>
</dbReference>
<evidence type="ECO:0000313" key="19">
    <source>
        <dbReference type="Proteomes" id="UP000048948"/>
    </source>
</evidence>
<evidence type="ECO:0000313" key="4">
    <source>
        <dbReference type="EMBL" id="CFR70384.1"/>
    </source>
</evidence>
<name>A0A0T7LUE4_MYCTX</name>
<reference evidence="11 12" key="2">
    <citation type="submission" date="2015-03" db="EMBL/GenBank/DDBJ databases">
        <authorList>
            <consortium name="Pathogen Informatics"/>
        </authorList>
    </citation>
    <scope>NUCLEOTIDE SEQUENCE [LARGE SCALE GENOMIC DNA]</scope>
    <source>
        <strain evidence="5 19">Bir 172</strain>
        <strain evidence="4 16">C09601061</strain>
        <strain evidence="6 13">D00501624</strain>
        <strain evidence="9 15">G09801536</strain>
        <strain evidence="2 18">G09901357</strain>
        <strain evidence="3 17">H09601792</strain>
        <strain evidence="11">K00500041</strain>
        <strain evidence="8 14">M09401471</strain>
        <strain evidence="12">N09902308</strain>
    </source>
</reference>
<dbReference type="Proteomes" id="UP000044938">
    <property type="component" value="Unassembled WGS sequence"/>
</dbReference>
<sequence length="92" mass="9410">MESTNRCNAGPSPPTACAVSSSSKPIFSVGNAANPRLELSSAGPISLGTVPLVMVCPEEKYLPGAPVDTRSMYCSPTADTECTFAEASTGIL</sequence>
<evidence type="ECO:0000313" key="2">
    <source>
        <dbReference type="EMBL" id="CFE44894.1"/>
    </source>
</evidence>
<dbReference type="EMBL" id="CSAJ01000046">
    <property type="protein sequence ID" value="COV63021.1"/>
    <property type="molecule type" value="Genomic_DNA"/>
</dbReference>
<evidence type="ECO:0000313" key="8">
    <source>
        <dbReference type="EMBL" id="COV63021.1"/>
    </source>
</evidence>
<evidence type="ECO:0000313" key="5">
    <source>
        <dbReference type="EMBL" id="CKR63179.1"/>
    </source>
</evidence>
<feature type="region of interest" description="Disordered" evidence="1">
    <location>
        <begin position="1"/>
        <end position="22"/>
    </location>
</feature>
<evidence type="ECO:0000313" key="18">
    <source>
        <dbReference type="Proteomes" id="UP000048289"/>
    </source>
</evidence>
<dbReference type="EMBL" id="CSBK01001534">
    <property type="protein sequence ID" value="COY79288.1"/>
    <property type="molecule type" value="Genomic_DNA"/>
</dbReference>
<dbReference type="Proteomes" id="UP000045842">
    <property type="component" value="Unassembled WGS sequence"/>
</dbReference>
<evidence type="ECO:0000313" key="12">
    <source>
        <dbReference type="Proteomes" id="UP000039021"/>
    </source>
</evidence>
<dbReference type="EMBL" id="CSAE01000070">
    <property type="protein sequence ID" value="COV25881.1"/>
    <property type="molecule type" value="Genomic_DNA"/>
</dbReference>
<evidence type="ECO:0000313" key="15">
    <source>
        <dbReference type="Proteomes" id="UP000045842"/>
    </source>
</evidence>